<dbReference type="InterPro" id="IPR006151">
    <property type="entry name" value="Shikm_DH/Glu-tRNA_Rdtase"/>
</dbReference>
<comment type="catalytic activity">
    <reaction evidence="7 8 9">
        <text>(S)-4-amino-5-oxopentanoate + tRNA(Glu) + NADP(+) = L-glutamyl-tRNA(Glu) + NADPH + H(+)</text>
        <dbReference type="Rhea" id="RHEA:12344"/>
        <dbReference type="Rhea" id="RHEA-COMP:9663"/>
        <dbReference type="Rhea" id="RHEA-COMP:9680"/>
        <dbReference type="ChEBI" id="CHEBI:15378"/>
        <dbReference type="ChEBI" id="CHEBI:57501"/>
        <dbReference type="ChEBI" id="CHEBI:57783"/>
        <dbReference type="ChEBI" id="CHEBI:58349"/>
        <dbReference type="ChEBI" id="CHEBI:78442"/>
        <dbReference type="ChEBI" id="CHEBI:78520"/>
        <dbReference type="EC" id="1.2.1.70"/>
    </reaction>
</comment>
<evidence type="ECO:0000256" key="1">
    <source>
        <dbReference type="ARBA" id="ARBA00005059"/>
    </source>
</evidence>
<evidence type="ECO:0000256" key="5">
    <source>
        <dbReference type="ARBA" id="ARBA00023002"/>
    </source>
</evidence>
<dbReference type="InterPro" id="IPR036343">
    <property type="entry name" value="GluRdtase_N_sf"/>
</dbReference>
<dbReference type="Pfam" id="PF01488">
    <property type="entry name" value="Shikimate_DH"/>
    <property type="match status" value="1"/>
</dbReference>
<evidence type="ECO:0000256" key="2">
    <source>
        <dbReference type="ARBA" id="ARBA00005916"/>
    </source>
</evidence>
<keyword evidence="4 8" id="KW-0521">NADP</keyword>
<evidence type="ECO:0000256" key="9">
    <source>
        <dbReference type="RuleBase" id="RU000584"/>
    </source>
</evidence>
<dbReference type="Gene3D" id="3.40.50.720">
    <property type="entry name" value="NAD(P)-binding Rossmann-like Domain"/>
    <property type="match status" value="1"/>
</dbReference>
<feature type="binding site" evidence="8">
    <location>
        <begin position="92"/>
        <end position="95"/>
    </location>
    <ligand>
        <name>substrate</name>
    </ligand>
</feature>
<comment type="subunit">
    <text evidence="8">Homodimer.</text>
</comment>
<accession>A0ABQ6V8S3</accession>
<feature type="site" description="Important for activity" evidence="8">
    <location>
        <position position="147"/>
    </location>
</feature>
<evidence type="ECO:0000313" key="14">
    <source>
        <dbReference type="Proteomes" id="UP000478836"/>
    </source>
</evidence>
<feature type="binding site" evidence="8">
    <location>
        <position position="157"/>
    </location>
    <ligand>
        <name>substrate</name>
    </ligand>
</feature>
<gene>
    <name evidence="8" type="primary">hemA</name>
    <name evidence="13" type="ORF">F6A08_02775</name>
</gene>
<comment type="domain">
    <text evidence="8">Possesses an unusual extended V-shaped dimeric structure with each monomer consisting of three distinct domains arranged along a curved 'spinal' alpha-helix. The N-terminal catalytic domain specifically recognizes the glutamate moiety of the substrate. The second domain is the NADPH-binding domain, and the third C-terminal domain is responsible for dimerization.</text>
</comment>
<dbReference type="PANTHER" id="PTHR43013">
    <property type="entry name" value="GLUTAMYL-TRNA REDUCTASE"/>
    <property type="match status" value="1"/>
</dbReference>
<keyword evidence="6 8" id="KW-0627">Porphyrin biosynthesis</keyword>
<dbReference type="NCBIfam" id="NF000750">
    <property type="entry name" value="PRK00045.3-4"/>
    <property type="match status" value="1"/>
</dbReference>
<reference evidence="14" key="1">
    <citation type="submission" date="2019-09" db="EMBL/GenBank/DDBJ databases">
        <title>Whole genome sequencing of Microbacterium maritypicum.</title>
        <authorList>
            <person name="Lenchi N."/>
        </authorList>
    </citation>
    <scope>NUCLEOTIDE SEQUENCE [LARGE SCALE GENOMIC DNA]</scope>
    <source>
        <strain evidence="14">G1</strain>
    </source>
</reference>
<sequence length="481" mass="50459">MRGTVAGEGAQERGVGEGHASILPSAVCGAAERPRSRCFEGRYNRCVLLCVTASHKTASFELLERLSRTPDDVAPTIVGMAPCVQGAVVLATCNRFEAYVEMDEPVTAAGAIGVEAVIEAVESATGIPAADLDGAYAVHSGRRVAEHLFSVASGLESVVSGEGEIAGQVRRALKSARKDGTTSPELERLFQRASQAQRKVKNVTALGRAGRSLVRLALELADSRIADWSAERVLLVGTGAYAAVTLATLRERGAVDISVYSPSGRAEIFAAKHDIRPVPAEEYARTAAHSSLLITCTTATEPVLGPEHLQHPVGLAAAAGCPVGVPTRASQLVVDLGMPRNVDPAVASLEGVALLDLETIRLHAPLEELQATDAARSVVREAAETFHVVGARQSVTPSVVAFRSHIFELLEREIARARSRGDEDGKVEQALRHLSGVLLHTPTVRAHELAAAGRADEFAAALATLYGIAPAADSVEDAATA</sequence>
<dbReference type="SUPFAM" id="SSF69742">
    <property type="entry name" value="Glutamyl tRNA-reductase catalytic, N-terminal domain"/>
    <property type="match status" value="1"/>
</dbReference>
<dbReference type="EC" id="1.2.1.70" evidence="3 8"/>
<dbReference type="InterPro" id="IPR015896">
    <property type="entry name" value="4pyrrol_synth_GluRdtase_dimer"/>
</dbReference>
<dbReference type="Pfam" id="PF05201">
    <property type="entry name" value="GlutR_N"/>
    <property type="match status" value="1"/>
</dbReference>
<protein>
    <recommendedName>
        <fullName evidence="3 8">Glutamyl-tRNA reductase</fullName>
        <shortName evidence="8">GluTR</shortName>
        <ecNumber evidence="3 8">1.2.1.70</ecNumber>
    </recommendedName>
</protein>
<feature type="domain" description="Quinate/shikimate 5-dehydrogenase/glutamyl-tRNA reductase" evidence="11">
    <location>
        <begin position="219"/>
        <end position="359"/>
    </location>
</feature>
<dbReference type="PIRSF" id="PIRSF000445">
    <property type="entry name" value="4pyrrol_synth_GluRdtase"/>
    <property type="match status" value="1"/>
</dbReference>
<evidence type="ECO:0000259" key="11">
    <source>
        <dbReference type="Pfam" id="PF01488"/>
    </source>
</evidence>
<dbReference type="InterPro" id="IPR036291">
    <property type="entry name" value="NAD(P)-bd_dom_sf"/>
</dbReference>
<keyword evidence="14" id="KW-1185">Reference proteome</keyword>
<dbReference type="Proteomes" id="UP000478836">
    <property type="component" value="Unassembled WGS sequence"/>
</dbReference>
<feature type="domain" description="Tetrapyrrole biosynthesis glutamyl-tRNA reductase dimerisation" evidence="10">
    <location>
        <begin position="375"/>
        <end position="467"/>
    </location>
</feature>
<name>A0ABQ6V8S3_9MICO</name>
<organism evidence="13 14">
    <name type="scientific">Microbacterium algeriense</name>
    <dbReference type="NCBI Taxonomy" id="2615184"/>
    <lineage>
        <taxon>Bacteria</taxon>
        <taxon>Bacillati</taxon>
        <taxon>Actinomycetota</taxon>
        <taxon>Actinomycetes</taxon>
        <taxon>Micrococcales</taxon>
        <taxon>Microbacteriaceae</taxon>
        <taxon>Microbacterium</taxon>
    </lineage>
</organism>
<evidence type="ECO:0000256" key="3">
    <source>
        <dbReference type="ARBA" id="ARBA00012970"/>
    </source>
</evidence>
<feature type="binding site" evidence="8">
    <location>
        <begin position="162"/>
        <end position="164"/>
    </location>
    <ligand>
        <name>substrate</name>
    </ligand>
</feature>
<feature type="binding site" evidence="8">
    <location>
        <position position="168"/>
    </location>
    <ligand>
        <name>substrate</name>
    </ligand>
</feature>
<keyword evidence="5 8" id="KW-0560">Oxidoreductase</keyword>
<dbReference type="InterPro" id="IPR015895">
    <property type="entry name" value="4pyrrol_synth_GluRdtase_N"/>
</dbReference>
<evidence type="ECO:0000313" key="13">
    <source>
        <dbReference type="EMBL" id="KAB1866754.1"/>
    </source>
</evidence>
<dbReference type="Pfam" id="PF00745">
    <property type="entry name" value="GlutR_dimer"/>
    <property type="match status" value="1"/>
</dbReference>
<feature type="active site" description="Nucleophile" evidence="8">
    <location>
        <position position="93"/>
    </location>
</feature>
<evidence type="ECO:0000256" key="7">
    <source>
        <dbReference type="ARBA" id="ARBA00047464"/>
    </source>
</evidence>
<evidence type="ECO:0000259" key="12">
    <source>
        <dbReference type="Pfam" id="PF05201"/>
    </source>
</evidence>
<dbReference type="SUPFAM" id="SSF51735">
    <property type="entry name" value="NAD(P)-binding Rossmann-fold domains"/>
    <property type="match status" value="1"/>
</dbReference>
<comment type="caution">
    <text evidence="13">The sequence shown here is derived from an EMBL/GenBank/DDBJ whole genome shotgun (WGS) entry which is preliminary data.</text>
</comment>
<feature type="binding site" evidence="8">
    <location>
        <begin position="237"/>
        <end position="242"/>
    </location>
    <ligand>
        <name>NADP(+)</name>
        <dbReference type="ChEBI" id="CHEBI:58349"/>
    </ligand>
</feature>
<dbReference type="GO" id="GO:0008883">
    <property type="term" value="F:glutamyl-tRNA reductase activity"/>
    <property type="evidence" value="ECO:0007669"/>
    <property type="project" value="UniProtKB-EC"/>
</dbReference>
<dbReference type="NCBIfam" id="TIGR01035">
    <property type="entry name" value="hemA"/>
    <property type="match status" value="1"/>
</dbReference>
<dbReference type="SUPFAM" id="SSF69075">
    <property type="entry name" value="Glutamyl tRNA-reductase dimerization domain"/>
    <property type="match status" value="1"/>
</dbReference>
<dbReference type="Gene3D" id="3.30.460.30">
    <property type="entry name" value="Glutamyl-tRNA reductase, N-terminal domain"/>
    <property type="match status" value="1"/>
</dbReference>
<comment type="function">
    <text evidence="8">Catalyzes the NADPH-dependent reduction of glutamyl-tRNA(Glu) to glutamate 1-semialdehyde (GSA).</text>
</comment>
<feature type="domain" description="Glutamyl-tRNA reductase N-terminal" evidence="12">
    <location>
        <begin position="51"/>
        <end position="204"/>
    </location>
</feature>
<proteinExistence type="inferred from homology"/>
<evidence type="ECO:0000256" key="6">
    <source>
        <dbReference type="ARBA" id="ARBA00023244"/>
    </source>
</evidence>
<comment type="similarity">
    <text evidence="2 8 9">Belongs to the glutamyl-tRNA reductase family.</text>
</comment>
<evidence type="ECO:0000256" key="4">
    <source>
        <dbReference type="ARBA" id="ARBA00022857"/>
    </source>
</evidence>
<comment type="pathway">
    <text evidence="1 8 9">Porphyrin-containing compound metabolism; protoporphyrin-IX biosynthesis; 5-aminolevulinate from L-glutamyl-tRNA(Glu): step 1/2.</text>
</comment>
<dbReference type="EMBL" id="WAAO01000001">
    <property type="protein sequence ID" value="KAB1866754.1"/>
    <property type="molecule type" value="Genomic_DNA"/>
</dbReference>
<dbReference type="InterPro" id="IPR000343">
    <property type="entry name" value="4pyrrol_synth_GluRdtase"/>
</dbReference>
<dbReference type="PROSITE" id="PS00747">
    <property type="entry name" value="GLUTR"/>
    <property type="match status" value="1"/>
</dbReference>
<dbReference type="PANTHER" id="PTHR43013:SF1">
    <property type="entry name" value="GLUTAMYL-TRNA REDUCTASE"/>
    <property type="match status" value="1"/>
</dbReference>
<dbReference type="InterPro" id="IPR036453">
    <property type="entry name" value="GluRdtase_dimer_dom_sf"/>
</dbReference>
<dbReference type="HAMAP" id="MF_00087">
    <property type="entry name" value="Glu_tRNA_reductase"/>
    <property type="match status" value="1"/>
</dbReference>
<evidence type="ECO:0000256" key="8">
    <source>
        <dbReference type="HAMAP-Rule" id="MF_00087"/>
    </source>
</evidence>
<evidence type="ECO:0000259" key="10">
    <source>
        <dbReference type="Pfam" id="PF00745"/>
    </source>
</evidence>
<dbReference type="InterPro" id="IPR018214">
    <property type="entry name" value="GluRdtase_CS"/>
</dbReference>
<comment type="miscellaneous">
    <text evidence="8">During catalysis, the active site Cys acts as a nucleophile attacking the alpha-carbonyl group of tRNA-bound glutamate with the formation of a thioester intermediate between enzyme and glutamate, and the concomitant release of tRNA(Glu). The thioester intermediate is finally reduced by direct hydride transfer from NADPH, to form the product GSA.</text>
</comment>